<dbReference type="GO" id="GO:0045892">
    <property type="term" value="P:negative regulation of DNA-templated transcription"/>
    <property type="evidence" value="ECO:0007669"/>
    <property type="project" value="TreeGrafter"/>
</dbReference>
<dbReference type="Pfam" id="PF01475">
    <property type="entry name" value="FUR"/>
    <property type="match status" value="1"/>
</dbReference>
<dbReference type="eggNOG" id="COG0735">
    <property type="taxonomic scope" value="Bacteria"/>
</dbReference>
<feature type="binding site" evidence="12">
    <location>
        <position position="173"/>
    </location>
    <ligand>
        <name>Fe cation</name>
        <dbReference type="ChEBI" id="CHEBI:24875"/>
    </ligand>
</feature>
<keyword evidence="7 11" id="KW-0862">Zinc</keyword>
<evidence type="ECO:0000256" key="7">
    <source>
        <dbReference type="ARBA" id="ARBA00022833"/>
    </source>
</evidence>
<evidence type="ECO:0000256" key="3">
    <source>
        <dbReference type="ARBA" id="ARBA00011738"/>
    </source>
</evidence>
<dbReference type="GO" id="GO:0008270">
    <property type="term" value="F:zinc ion binding"/>
    <property type="evidence" value="ECO:0007669"/>
    <property type="project" value="TreeGrafter"/>
</dbReference>
<feature type="binding site" evidence="11">
    <location>
        <position position="144"/>
    </location>
    <ligand>
        <name>Zn(2+)</name>
        <dbReference type="ChEBI" id="CHEBI:29105"/>
    </ligand>
</feature>
<comment type="similarity">
    <text evidence="2">Belongs to the Fur family.</text>
</comment>
<dbReference type="InterPro" id="IPR002481">
    <property type="entry name" value="FUR"/>
</dbReference>
<dbReference type="Gene3D" id="1.10.10.10">
    <property type="entry name" value="Winged helix-like DNA-binding domain superfamily/Winged helix DNA-binding domain"/>
    <property type="match status" value="1"/>
</dbReference>
<dbReference type="GO" id="GO:0000976">
    <property type="term" value="F:transcription cis-regulatory region binding"/>
    <property type="evidence" value="ECO:0007669"/>
    <property type="project" value="TreeGrafter"/>
</dbReference>
<evidence type="ECO:0000256" key="4">
    <source>
        <dbReference type="ARBA" id="ARBA00022490"/>
    </source>
</evidence>
<organism evidence="13 14">
    <name type="scientific">Salinispora tropica (strain ATCC BAA-916 / DSM 44818 / JCM 13857 / NBRC 105044 / CNB-440)</name>
    <dbReference type="NCBI Taxonomy" id="369723"/>
    <lineage>
        <taxon>Bacteria</taxon>
        <taxon>Bacillati</taxon>
        <taxon>Actinomycetota</taxon>
        <taxon>Actinomycetes</taxon>
        <taxon>Micromonosporales</taxon>
        <taxon>Micromonosporaceae</taxon>
        <taxon>Salinispora</taxon>
    </lineage>
</organism>
<dbReference type="CDD" id="cd07153">
    <property type="entry name" value="Fur_like"/>
    <property type="match status" value="1"/>
</dbReference>
<dbReference type="GO" id="GO:0005829">
    <property type="term" value="C:cytosol"/>
    <property type="evidence" value="ECO:0007669"/>
    <property type="project" value="TreeGrafter"/>
</dbReference>
<dbReference type="PANTHER" id="PTHR33202:SF2">
    <property type="entry name" value="FERRIC UPTAKE REGULATION PROTEIN"/>
    <property type="match status" value="1"/>
</dbReference>
<dbReference type="PANTHER" id="PTHR33202">
    <property type="entry name" value="ZINC UPTAKE REGULATION PROTEIN"/>
    <property type="match status" value="1"/>
</dbReference>
<dbReference type="InterPro" id="IPR043135">
    <property type="entry name" value="Fur_C"/>
</dbReference>
<keyword evidence="12" id="KW-0408">Iron</keyword>
<comment type="subcellular location">
    <subcellularLocation>
        <location evidence="1">Cytoplasm</location>
    </subcellularLocation>
</comment>
<evidence type="ECO:0000256" key="8">
    <source>
        <dbReference type="ARBA" id="ARBA00023015"/>
    </source>
</evidence>
<proteinExistence type="inferred from homology"/>
<keyword evidence="4" id="KW-0963">Cytoplasm</keyword>
<reference evidence="14" key="1">
    <citation type="journal article" date="2007" name="Proc. Natl. Acad. Sci. U.S.A.">
        <title>Genome sequencing reveals complex secondary metabolome in the marine actinomycete Salinispora tropica.</title>
        <authorList>
            <person name="Udwary D.W."/>
            <person name="Zeigler L."/>
            <person name="Asolkar R.N."/>
            <person name="Singan V."/>
            <person name="Lapidus A."/>
            <person name="Fenical W."/>
            <person name="Jensen P.R."/>
            <person name="Moore B.S."/>
        </authorList>
    </citation>
    <scope>NUCLEOTIDE SEQUENCE [LARGE SCALE GENOMIC DNA]</scope>
    <source>
        <strain evidence="14">ATCC BAA-916 / DSM 44818 / CNB-440</strain>
    </source>
</reference>
<keyword evidence="6 11" id="KW-0479">Metal-binding</keyword>
<dbReference type="STRING" id="369723.Strop_2543"/>
<sequence>MQGPGVISSCNRKAWLRCCGGTPWAGSDPTAHNGGMPEQHPAINTREMVGSTVPQTISKATRNTRQRAEVLALLGEVDGFHTAQQLHRMLCDRDARVGLTTVYRTLQLLVEAGEIDSTRLPGGEQLFRQCSQSRHHHHLVCRSCGRTVEVAGPAVERWANQVAAEHGFTDVGHTLEIFGNCAACAAS</sequence>
<feature type="binding site" evidence="11">
    <location>
        <position position="184"/>
    </location>
    <ligand>
        <name>Zn(2+)</name>
        <dbReference type="ChEBI" id="CHEBI:29105"/>
    </ligand>
</feature>
<evidence type="ECO:0000256" key="1">
    <source>
        <dbReference type="ARBA" id="ARBA00004496"/>
    </source>
</evidence>
<evidence type="ECO:0000256" key="6">
    <source>
        <dbReference type="ARBA" id="ARBA00022723"/>
    </source>
</evidence>
<dbReference type="SUPFAM" id="SSF46785">
    <property type="entry name" value="Winged helix' DNA-binding domain"/>
    <property type="match status" value="1"/>
</dbReference>
<dbReference type="InterPro" id="IPR036390">
    <property type="entry name" value="WH_DNA-bd_sf"/>
</dbReference>
<dbReference type="KEGG" id="stp:Strop_2543"/>
<evidence type="ECO:0000256" key="12">
    <source>
        <dbReference type="PIRSR" id="PIRSR602481-2"/>
    </source>
</evidence>
<feature type="binding site" evidence="12">
    <location>
        <position position="156"/>
    </location>
    <ligand>
        <name>Fe cation</name>
        <dbReference type="ChEBI" id="CHEBI:24875"/>
    </ligand>
</feature>
<evidence type="ECO:0000256" key="9">
    <source>
        <dbReference type="ARBA" id="ARBA00023125"/>
    </source>
</evidence>
<dbReference type="InterPro" id="IPR036388">
    <property type="entry name" value="WH-like_DNA-bd_sf"/>
</dbReference>
<feature type="binding site" evidence="12">
    <location>
        <position position="135"/>
    </location>
    <ligand>
        <name>Fe cation</name>
        <dbReference type="ChEBI" id="CHEBI:24875"/>
    </ligand>
</feature>
<evidence type="ECO:0000256" key="2">
    <source>
        <dbReference type="ARBA" id="ARBA00007957"/>
    </source>
</evidence>
<dbReference type="GO" id="GO:0003700">
    <property type="term" value="F:DNA-binding transcription factor activity"/>
    <property type="evidence" value="ECO:0007669"/>
    <property type="project" value="InterPro"/>
</dbReference>
<comment type="cofactor">
    <cofactor evidence="11">
        <name>Zn(2+)</name>
        <dbReference type="ChEBI" id="CHEBI:29105"/>
    </cofactor>
    <text evidence="11">Binds 1 zinc ion per subunit.</text>
</comment>
<evidence type="ECO:0000256" key="10">
    <source>
        <dbReference type="ARBA" id="ARBA00023163"/>
    </source>
</evidence>
<comment type="cofactor">
    <cofactor evidence="12">
        <name>Mn(2+)</name>
        <dbReference type="ChEBI" id="CHEBI:29035"/>
    </cofactor>
    <cofactor evidence="12">
        <name>Fe(2+)</name>
        <dbReference type="ChEBI" id="CHEBI:29033"/>
    </cofactor>
    <text evidence="12">Binds 1 Mn(2+) or Fe(2+) ion per subunit.</text>
</comment>
<dbReference type="HOGENOM" id="CLU_096072_5_0_11"/>
<protein>
    <submittedName>
        <fullName evidence="13">Zinc uptake regulator, Fur family</fullName>
    </submittedName>
</protein>
<keyword evidence="9" id="KW-0238">DNA-binding</keyword>
<dbReference type="Gene3D" id="3.30.1490.190">
    <property type="match status" value="1"/>
</dbReference>
<evidence type="ECO:0000256" key="5">
    <source>
        <dbReference type="ARBA" id="ARBA00022491"/>
    </source>
</evidence>
<gene>
    <name evidence="13" type="ordered locus">Strop_2543</name>
</gene>
<keyword evidence="10" id="KW-0804">Transcription</keyword>
<keyword evidence="8" id="KW-0805">Transcription regulation</keyword>
<dbReference type="GO" id="GO:1900376">
    <property type="term" value="P:regulation of secondary metabolite biosynthetic process"/>
    <property type="evidence" value="ECO:0007669"/>
    <property type="project" value="TreeGrafter"/>
</dbReference>
<dbReference type="EMBL" id="CP000667">
    <property type="protein sequence ID" value="ABP54987.1"/>
    <property type="molecule type" value="Genomic_DNA"/>
</dbReference>
<feature type="binding site" evidence="11">
    <location>
        <position position="141"/>
    </location>
    <ligand>
        <name>Zn(2+)</name>
        <dbReference type="ChEBI" id="CHEBI:29105"/>
    </ligand>
</feature>
<evidence type="ECO:0000313" key="13">
    <source>
        <dbReference type="EMBL" id="ABP54987.1"/>
    </source>
</evidence>
<accession>A4X7Y7</accession>
<evidence type="ECO:0000313" key="14">
    <source>
        <dbReference type="Proteomes" id="UP000000235"/>
    </source>
</evidence>
<keyword evidence="5" id="KW-0678">Repressor</keyword>
<dbReference type="Proteomes" id="UP000000235">
    <property type="component" value="Chromosome"/>
</dbReference>
<dbReference type="AlphaFoldDB" id="A4X7Y7"/>
<comment type="subunit">
    <text evidence="3">Homodimer.</text>
</comment>
<evidence type="ECO:0000256" key="11">
    <source>
        <dbReference type="PIRSR" id="PIRSR602481-1"/>
    </source>
</evidence>
<name>A4X7Y7_SALTO</name>
<feature type="binding site" evidence="11">
    <location>
        <position position="181"/>
    </location>
    <ligand>
        <name>Zn(2+)</name>
        <dbReference type="ChEBI" id="CHEBI:29105"/>
    </ligand>
</feature>
<keyword evidence="14" id="KW-1185">Reference proteome</keyword>